<name>A0ABP9XWB2_9FUNG</name>
<reference evidence="1 2" key="1">
    <citation type="submission" date="2024-04" db="EMBL/GenBank/DDBJ databases">
        <title>genome sequences of Mucor flavus KT1a and Helicostylum pulchrum KT1b strains isolation_sourced from the surface of a dry-aged beef.</title>
        <authorList>
            <person name="Toyotome T."/>
            <person name="Hosono M."/>
            <person name="Torimaru M."/>
            <person name="Fukuda K."/>
            <person name="Mikami N."/>
        </authorList>
    </citation>
    <scope>NUCLEOTIDE SEQUENCE [LARGE SCALE GENOMIC DNA]</scope>
    <source>
        <strain evidence="1 2">KT1b</strain>
    </source>
</reference>
<keyword evidence="2" id="KW-1185">Reference proteome</keyword>
<comment type="caution">
    <text evidence="1">The sequence shown here is derived from an EMBL/GenBank/DDBJ whole genome shotgun (WGS) entry which is preliminary data.</text>
</comment>
<protein>
    <submittedName>
        <fullName evidence="1">Uncharacterized protein</fullName>
    </submittedName>
</protein>
<proteinExistence type="predicted"/>
<accession>A0ABP9XWB2</accession>
<sequence>MSNHGLVTLIKFLSLTEKKYAIPKSRDFSFAGTKNTFNGETRDLIKRGIENTAKLFYTIEAIEVSGSAASSASETVSGSFASITAPANTTHTDTTASNSTTVSAGTTALALTSTAASALIKFDANSISNTTGSDKEYLL</sequence>
<evidence type="ECO:0000313" key="1">
    <source>
        <dbReference type="EMBL" id="GAA5798337.1"/>
    </source>
</evidence>
<organism evidence="1 2">
    <name type="scientific">Helicostylum pulchrum</name>
    <dbReference type="NCBI Taxonomy" id="562976"/>
    <lineage>
        <taxon>Eukaryota</taxon>
        <taxon>Fungi</taxon>
        <taxon>Fungi incertae sedis</taxon>
        <taxon>Mucoromycota</taxon>
        <taxon>Mucoromycotina</taxon>
        <taxon>Mucoromycetes</taxon>
        <taxon>Mucorales</taxon>
        <taxon>Mucorineae</taxon>
        <taxon>Mucoraceae</taxon>
        <taxon>Helicostylum</taxon>
    </lineage>
</organism>
<gene>
    <name evidence="1" type="ORF">HPULCUR_003739</name>
</gene>
<dbReference type="EMBL" id="BAABUJ010000010">
    <property type="protein sequence ID" value="GAA5798337.1"/>
    <property type="molecule type" value="Genomic_DNA"/>
</dbReference>
<dbReference type="Proteomes" id="UP001476247">
    <property type="component" value="Unassembled WGS sequence"/>
</dbReference>
<evidence type="ECO:0000313" key="2">
    <source>
        <dbReference type="Proteomes" id="UP001476247"/>
    </source>
</evidence>